<sequence length="187" mass="19915">MLNRKPQISTHPELHGHGEPSSSRPGSPGRPGFPQGPGLLAFAVASCDLSPVASPAGGQSVTHTGLPIVASLANSAVSFTCKITYQYTPKFQPFTVSYFHVDLQGRTSRKQPTSCRPASGTENQTYTLDCRVTLRLPNASATGSYYCCLLWQSSTVTVTGNSTFILVRGEAPLLESVLCAREPGTQE</sequence>
<name>A0A8C9P1Q2_SPEDA</name>
<protein>
    <recommendedName>
        <fullName evidence="2">NFAM1 Ig-like domain-containing protein</fullName>
    </recommendedName>
</protein>
<reference evidence="3" key="2">
    <citation type="submission" date="2025-09" db="UniProtKB">
        <authorList>
            <consortium name="Ensembl"/>
        </authorList>
    </citation>
    <scope>IDENTIFICATION</scope>
</reference>
<dbReference type="InterPro" id="IPR057883">
    <property type="entry name" value="Ig_NFAM1"/>
</dbReference>
<dbReference type="InterPro" id="IPR033549">
    <property type="entry name" value="NFAM1"/>
</dbReference>
<reference evidence="3" key="1">
    <citation type="submission" date="2025-08" db="UniProtKB">
        <authorList>
            <consortium name="Ensembl"/>
        </authorList>
    </citation>
    <scope>IDENTIFICATION</scope>
</reference>
<dbReference type="GO" id="GO:0045577">
    <property type="term" value="P:regulation of B cell differentiation"/>
    <property type="evidence" value="ECO:0007669"/>
    <property type="project" value="InterPro"/>
</dbReference>
<dbReference type="GO" id="GO:0045121">
    <property type="term" value="C:membrane raft"/>
    <property type="evidence" value="ECO:0007669"/>
    <property type="project" value="TreeGrafter"/>
</dbReference>
<evidence type="ECO:0000256" key="1">
    <source>
        <dbReference type="SAM" id="MobiDB-lite"/>
    </source>
</evidence>
<dbReference type="Proteomes" id="UP000694422">
    <property type="component" value="Unplaced"/>
</dbReference>
<evidence type="ECO:0000313" key="3">
    <source>
        <dbReference type="Ensembl" id="ENSSDAP00000002316.1"/>
    </source>
</evidence>
<feature type="region of interest" description="Disordered" evidence="1">
    <location>
        <begin position="1"/>
        <end position="35"/>
    </location>
</feature>
<feature type="compositionally biased region" description="Polar residues" evidence="1">
    <location>
        <begin position="1"/>
        <end position="10"/>
    </location>
</feature>
<dbReference type="PANTHER" id="PTHR35680">
    <property type="entry name" value="NFAT ACTIVATION MOLECULE 1"/>
    <property type="match status" value="1"/>
</dbReference>
<keyword evidence="4" id="KW-1185">Reference proteome</keyword>
<organism evidence="3 4">
    <name type="scientific">Spermophilus dauricus</name>
    <name type="common">Daurian ground squirrel</name>
    <dbReference type="NCBI Taxonomy" id="99837"/>
    <lineage>
        <taxon>Eukaryota</taxon>
        <taxon>Metazoa</taxon>
        <taxon>Chordata</taxon>
        <taxon>Craniata</taxon>
        <taxon>Vertebrata</taxon>
        <taxon>Euteleostomi</taxon>
        <taxon>Mammalia</taxon>
        <taxon>Eutheria</taxon>
        <taxon>Euarchontoglires</taxon>
        <taxon>Glires</taxon>
        <taxon>Rodentia</taxon>
        <taxon>Sciuromorpha</taxon>
        <taxon>Sciuridae</taxon>
        <taxon>Xerinae</taxon>
        <taxon>Marmotini</taxon>
        <taxon>Spermophilus</taxon>
    </lineage>
</organism>
<evidence type="ECO:0000313" key="4">
    <source>
        <dbReference type="Proteomes" id="UP000694422"/>
    </source>
</evidence>
<dbReference type="GO" id="GO:0050853">
    <property type="term" value="P:B cell receptor signaling pathway"/>
    <property type="evidence" value="ECO:0007669"/>
    <property type="project" value="TreeGrafter"/>
</dbReference>
<evidence type="ECO:0000259" key="2">
    <source>
        <dbReference type="Pfam" id="PF25830"/>
    </source>
</evidence>
<proteinExistence type="predicted"/>
<dbReference type="Ensembl" id="ENSSDAT00000002680.1">
    <property type="protein sequence ID" value="ENSSDAP00000002316.1"/>
    <property type="gene ID" value="ENSSDAG00000002238.1"/>
</dbReference>
<feature type="compositionally biased region" description="Low complexity" evidence="1">
    <location>
        <begin position="19"/>
        <end position="35"/>
    </location>
</feature>
<dbReference type="Pfam" id="PF25830">
    <property type="entry name" value="Ig_NFAM1"/>
    <property type="match status" value="1"/>
</dbReference>
<dbReference type="GO" id="GO:0001819">
    <property type="term" value="P:positive regulation of cytokine production"/>
    <property type="evidence" value="ECO:0007669"/>
    <property type="project" value="InterPro"/>
</dbReference>
<dbReference type="PANTHER" id="PTHR35680:SF1">
    <property type="entry name" value="NFAT ACTIVATION MOLECULE 1"/>
    <property type="match status" value="1"/>
</dbReference>
<dbReference type="GO" id="GO:0050861">
    <property type="term" value="P:positive regulation of B cell receptor signaling pathway"/>
    <property type="evidence" value="ECO:0007669"/>
    <property type="project" value="InterPro"/>
</dbReference>
<feature type="domain" description="NFAM1 Ig-like" evidence="2">
    <location>
        <begin position="58"/>
        <end position="168"/>
    </location>
</feature>
<dbReference type="AlphaFoldDB" id="A0A8C9P1Q2"/>
<accession>A0A8C9P1Q2</accession>
<dbReference type="GO" id="GO:0004888">
    <property type="term" value="F:transmembrane signaling receptor activity"/>
    <property type="evidence" value="ECO:0007669"/>
    <property type="project" value="InterPro"/>
</dbReference>